<evidence type="ECO:0000313" key="3">
    <source>
        <dbReference type="Proteomes" id="UP000289784"/>
    </source>
</evidence>
<accession>A0A4V1N1J2</accession>
<sequence length="296" mass="33696">MIAIDLPAAREDYLTIRGRRLDLNTLVDERVFDERYARSLGLRFANARPFEHLRLQGLFDPALLELVAEEFDLFPRQDWNTFTTRQEKTFRSAPGARLGPASQLYFSIVNSGYFAEFLGHVTNVHNLIVDQTLFGGGLHESRNGGKFGIHCDFDRHGHNGLRNEMVMLTYLNKDWDPAWGGELELWDARTRTCVTKVAPDFGTTLLMKNTPVSLHGHPHPLAMPEGRTRRSVASYYYTNSESVEQILKGRTTSFMERALPDSVQTSAKRLARSWMPPALWAMARRLKRRAKAGTEG</sequence>
<protein>
    <submittedName>
        <fullName evidence="2">2OG-Fe(II) oxygenase</fullName>
    </submittedName>
</protein>
<dbReference type="InterPro" id="IPR044862">
    <property type="entry name" value="Pro_4_hyd_alph_FE2OG_OXY"/>
</dbReference>
<dbReference type="Gene3D" id="2.60.120.620">
    <property type="entry name" value="q2cbj1_9rhob like domain"/>
    <property type="match status" value="1"/>
</dbReference>
<evidence type="ECO:0000313" key="2">
    <source>
        <dbReference type="EMBL" id="RXR08488.1"/>
    </source>
</evidence>
<dbReference type="Proteomes" id="UP000289784">
    <property type="component" value="Unassembled WGS sequence"/>
</dbReference>
<dbReference type="EMBL" id="SAWZ01000001">
    <property type="protein sequence ID" value="RXR08488.1"/>
    <property type="molecule type" value="Genomic_DNA"/>
</dbReference>
<keyword evidence="3" id="KW-1185">Reference proteome</keyword>
<dbReference type="RefSeq" id="WP_129469380.1">
    <property type="nucleotide sequence ID" value="NZ_SAWZ01000001.1"/>
</dbReference>
<proteinExistence type="predicted"/>
<dbReference type="AlphaFoldDB" id="A0A4V1N1J2"/>
<gene>
    <name evidence="2" type="ORF">EPA99_01285</name>
</gene>
<organism evidence="2 3">
    <name type="scientific">Pseudoxanthomonas composti</name>
    <dbReference type="NCBI Taxonomy" id="2137479"/>
    <lineage>
        <taxon>Bacteria</taxon>
        <taxon>Pseudomonadati</taxon>
        <taxon>Pseudomonadota</taxon>
        <taxon>Gammaproteobacteria</taxon>
        <taxon>Lysobacterales</taxon>
        <taxon>Lysobacteraceae</taxon>
        <taxon>Pseudoxanthomonas</taxon>
    </lineage>
</organism>
<reference evidence="2 3" key="1">
    <citation type="submission" date="2019-01" db="EMBL/GenBank/DDBJ databases">
        <title>Pseudoxanthomonas composti sp. nov., isolated from compost.</title>
        <authorList>
            <person name="Yang G."/>
        </authorList>
    </citation>
    <scope>NUCLEOTIDE SEQUENCE [LARGE SCALE GENOMIC DNA]</scope>
    <source>
        <strain evidence="2 3">GSS15</strain>
    </source>
</reference>
<comment type="caution">
    <text evidence="2">The sequence shown here is derived from an EMBL/GenBank/DDBJ whole genome shotgun (WGS) entry which is preliminary data.</text>
</comment>
<feature type="domain" description="Prolyl 4-hydroxylase alpha subunit Fe(2+) 2OG dioxygenase" evidence="1">
    <location>
        <begin position="139"/>
        <end position="237"/>
    </location>
</feature>
<dbReference type="Pfam" id="PF13640">
    <property type="entry name" value="2OG-FeII_Oxy_3"/>
    <property type="match status" value="1"/>
</dbReference>
<name>A0A4V1N1J2_9GAMM</name>
<evidence type="ECO:0000259" key="1">
    <source>
        <dbReference type="Pfam" id="PF13640"/>
    </source>
</evidence>
<dbReference type="OrthoDB" id="9783171at2"/>